<accession>A0AB39CD80</accession>
<name>A0AB39CD80_9VIRU</name>
<protein>
    <submittedName>
        <fullName evidence="1">Uncharacterized protein</fullName>
    </submittedName>
</protein>
<sequence>MMFLEKHWLTLLLLAVLICMAANARAEIVSNQYIERTQYMYDRAQNGPGVPDVQRIYDSETGVVCYKFSDSTGNYSCVPCCSKALREKYNVYHAEAMERRAKEAGLK</sequence>
<organism evidence="1">
    <name type="scientific">Pseudomonas phage HRDY3</name>
    <dbReference type="NCBI Taxonomy" id="3236930"/>
    <lineage>
        <taxon>Viruses</taxon>
    </lineage>
</organism>
<reference evidence="1" key="1">
    <citation type="submission" date="2024-07" db="EMBL/GenBank/DDBJ databases">
        <authorList>
            <person name="Bringhurst R.M."/>
            <person name="Homer T.E."/>
        </authorList>
    </citation>
    <scope>NUCLEOTIDE SEQUENCE</scope>
</reference>
<evidence type="ECO:0000313" key="1">
    <source>
        <dbReference type="EMBL" id="XDJ14953.1"/>
    </source>
</evidence>
<proteinExistence type="predicted"/>
<dbReference type="EMBL" id="PQ015379">
    <property type="protein sequence ID" value="XDJ14953.1"/>
    <property type="molecule type" value="Genomic_DNA"/>
</dbReference>